<organism evidence="2 3">
    <name type="scientific">Magnetospirillum aberrantis SpK</name>
    <dbReference type="NCBI Taxonomy" id="908842"/>
    <lineage>
        <taxon>Bacteria</taxon>
        <taxon>Pseudomonadati</taxon>
        <taxon>Pseudomonadota</taxon>
        <taxon>Alphaproteobacteria</taxon>
        <taxon>Rhodospirillales</taxon>
        <taxon>Rhodospirillaceae</taxon>
        <taxon>Magnetospirillum</taxon>
    </lineage>
</organism>
<evidence type="ECO:0000313" key="2">
    <source>
        <dbReference type="EMBL" id="NFV81290.1"/>
    </source>
</evidence>
<name>A0A7C9UXT5_9PROT</name>
<dbReference type="AlphaFoldDB" id="A0A7C9UXT5"/>
<reference evidence="2 3" key="1">
    <citation type="submission" date="2020-02" db="EMBL/GenBank/DDBJ databases">
        <authorList>
            <person name="Dziuba M."/>
            <person name="Kuznetsov B."/>
            <person name="Mardanov A."/>
            <person name="Ravin N."/>
            <person name="Grouzdev D."/>
        </authorList>
    </citation>
    <scope>NUCLEOTIDE SEQUENCE [LARGE SCALE GENOMIC DNA]</scope>
    <source>
        <strain evidence="2 3">SpK</strain>
    </source>
</reference>
<comment type="caution">
    <text evidence="2">The sequence shown here is derived from an EMBL/GenBank/DDBJ whole genome shotgun (WGS) entry which is preliminary data.</text>
</comment>
<evidence type="ECO:0000256" key="1">
    <source>
        <dbReference type="SAM" id="MobiDB-lite"/>
    </source>
</evidence>
<feature type="compositionally biased region" description="Polar residues" evidence="1">
    <location>
        <begin position="87"/>
        <end position="103"/>
    </location>
</feature>
<dbReference type="Proteomes" id="UP000480684">
    <property type="component" value="Unassembled WGS sequence"/>
</dbReference>
<sequence length="182" mass="19112">MGKIDTAFSKFDDPYFGSIRQSYTDFAAPQVEDQYKKAQESLAYALARNGIQDSTIAGSKQADLQKEYDLNRAAIADEGINQEKQARTSVSNERSNLVAQLQSTADPTAAASAAASSASALSMKPTFSPLGQLFSNIAGSLKYGGLPVYPDGSGVLDRLKQTGLFGSPSTSAAGSSKVINSP</sequence>
<proteinExistence type="predicted"/>
<dbReference type="RefSeq" id="WP_163681129.1">
    <property type="nucleotide sequence ID" value="NZ_JAAIYP010000039.1"/>
</dbReference>
<feature type="region of interest" description="Disordered" evidence="1">
    <location>
        <begin position="160"/>
        <end position="182"/>
    </location>
</feature>
<keyword evidence="3" id="KW-1185">Reference proteome</keyword>
<feature type="region of interest" description="Disordered" evidence="1">
    <location>
        <begin position="78"/>
        <end position="103"/>
    </location>
</feature>
<protein>
    <submittedName>
        <fullName evidence="2">Uncharacterized protein</fullName>
    </submittedName>
</protein>
<gene>
    <name evidence="2" type="ORF">G4223_14320</name>
</gene>
<feature type="compositionally biased region" description="Polar residues" evidence="1">
    <location>
        <begin position="167"/>
        <end position="182"/>
    </location>
</feature>
<accession>A0A7C9UXT5</accession>
<evidence type="ECO:0000313" key="3">
    <source>
        <dbReference type="Proteomes" id="UP000480684"/>
    </source>
</evidence>
<dbReference type="EMBL" id="JAAIYP010000039">
    <property type="protein sequence ID" value="NFV81290.1"/>
    <property type="molecule type" value="Genomic_DNA"/>
</dbReference>